<name>A0A482T6C2_9EURY</name>
<organism evidence="1 2">
    <name type="scientific">Halogeometricum borinquense</name>
    <dbReference type="NCBI Taxonomy" id="60847"/>
    <lineage>
        <taxon>Archaea</taxon>
        <taxon>Methanobacteriati</taxon>
        <taxon>Methanobacteriota</taxon>
        <taxon>Stenosarchaea group</taxon>
        <taxon>Halobacteria</taxon>
        <taxon>Halobacteriales</taxon>
        <taxon>Haloferacaceae</taxon>
        <taxon>Halogeometricum</taxon>
    </lineage>
</organism>
<dbReference type="AlphaFoldDB" id="A0A482T6C2"/>
<accession>A0A482T6C2</accession>
<sequence>MSTLDETPYIETTLDAGNIIADCPECHDPMLLGHIWRELIDDGTIDTPPKCPDCDPEPWREGADPKIDGVEVAALAK</sequence>
<reference evidence="1 2" key="1">
    <citation type="submission" date="2018-12" db="EMBL/GenBank/DDBJ databases">
        <title>Genome analysis provides insights into bioremediation potentialities of Halogeometricum borinquense strain N11.</title>
        <authorList>
            <person name="Najjari A."/>
            <person name="Youssef N."/>
            <person name="Fhoula I."/>
            <person name="Ben Dhia O."/>
            <person name="Mahjoubi M."/>
            <person name="Ouzari H.I."/>
            <person name="Cherif A."/>
        </authorList>
    </citation>
    <scope>NUCLEOTIDE SEQUENCE [LARGE SCALE GENOMIC DNA]</scope>
    <source>
        <strain evidence="1 2">N11</strain>
    </source>
</reference>
<evidence type="ECO:0000313" key="2">
    <source>
        <dbReference type="Proteomes" id="UP000294028"/>
    </source>
</evidence>
<evidence type="ECO:0000313" key="1">
    <source>
        <dbReference type="EMBL" id="RYJ13294.1"/>
    </source>
</evidence>
<comment type="caution">
    <text evidence="1">The sequence shown here is derived from an EMBL/GenBank/DDBJ whole genome shotgun (WGS) entry which is preliminary data.</text>
</comment>
<dbReference type="EMBL" id="RZHH01000002">
    <property type="protein sequence ID" value="RYJ13294.1"/>
    <property type="molecule type" value="Genomic_DNA"/>
</dbReference>
<gene>
    <name evidence="1" type="ORF">ELS19_04475</name>
</gene>
<dbReference type="RefSeq" id="WP_129783731.1">
    <property type="nucleotide sequence ID" value="NZ_RZHH01000002.1"/>
</dbReference>
<protein>
    <submittedName>
        <fullName evidence="1">Uncharacterized protein</fullName>
    </submittedName>
</protein>
<proteinExistence type="predicted"/>
<dbReference type="Proteomes" id="UP000294028">
    <property type="component" value="Unassembled WGS sequence"/>
</dbReference>